<evidence type="ECO:0000259" key="8">
    <source>
        <dbReference type="Pfam" id="PF00408"/>
    </source>
</evidence>
<dbReference type="InterPro" id="IPR050060">
    <property type="entry name" value="Phosphoglucosamine_mutase"/>
</dbReference>
<dbReference type="GO" id="GO:0005829">
    <property type="term" value="C:cytosol"/>
    <property type="evidence" value="ECO:0007669"/>
    <property type="project" value="TreeGrafter"/>
</dbReference>
<feature type="domain" description="Alpha-D-phosphohexomutase alpha/beta/alpha" evidence="9">
    <location>
        <begin position="4"/>
        <end position="124"/>
    </location>
</feature>
<evidence type="ECO:0000259" key="9">
    <source>
        <dbReference type="Pfam" id="PF02878"/>
    </source>
</evidence>
<dbReference type="PROSITE" id="PS00710">
    <property type="entry name" value="PGM_PMM"/>
    <property type="match status" value="1"/>
</dbReference>
<dbReference type="PANTHER" id="PTHR42946">
    <property type="entry name" value="PHOSPHOHEXOSE MUTASE"/>
    <property type="match status" value="1"/>
</dbReference>
<evidence type="ECO:0000256" key="4">
    <source>
        <dbReference type="ARBA" id="ARBA00022723"/>
    </source>
</evidence>
<keyword evidence="3" id="KW-0597">Phosphoprotein</keyword>
<sequence length="462" mass="48712">MPPKFGTSGLRGLVTELTPDCVAKYVTAFISACPIGSGIYVGHDLRESSPDIAKSVATAARDAGADVTMCGAVPTPALALASQRQRAAAIMVTGSHIPADRNGLKFYTPSGEITKAHEKRILASLGGSGPVGIGRTVRNTSVNDEYCARYTVAYADALSGMRIGLYGHSAVGRAMLGELLEALGADVVMLGWSDQFVPLDTEAIPDETRVQLRAWAQSFGVDAIVSTDGDGDRPMLTDGNGNIVPGDILGQITAQVLEAENVVTPVSSNTSVGLLQCFDSVVRSKIGSPFVIAAMKEMSGKTVGYEANGGFRALGPNGVLPPLMTRDAVLPVVTVLAASREHGVAELVAAQPTRFTAANRLQNVPTERGQALVQRLTDDDKARAEFLQHLDAAEAESDLTDGLRMTLTDGRIIHLRPSGNAPELRLYVDAQSIQDAQTTLFAGISLISTQLDRLSAPRLTFD</sequence>
<feature type="domain" description="Alpha-D-phosphohexomutase alpha/beta/alpha" evidence="11">
    <location>
        <begin position="254"/>
        <end position="354"/>
    </location>
</feature>
<evidence type="ECO:0000259" key="10">
    <source>
        <dbReference type="Pfam" id="PF02879"/>
    </source>
</evidence>
<dbReference type="GO" id="GO:0009252">
    <property type="term" value="P:peptidoglycan biosynthetic process"/>
    <property type="evidence" value="ECO:0007669"/>
    <property type="project" value="TreeGrafter"/>
</dbReference>
<dbReference type="Gene3D" id="3.40.120.10">
    <property type="entry name" value="Alpha-D-Glucose-1,6-Bisphosphate, subunit A, domain 3"/>
    <property type="match status" value="3"/>
</dbReference>
<dbReference type="EMBL" id="PVTP01000010">
    <property type="protein sequence ID" value="PRY75988.1"/>
    <property type="molecule type" value="Genomic_DNA"/>
</dbReference>
<evidence type="ECO:0000259" key="11">
    <source>
        <dbReference type="Pfam" id="PF02880"/>
    </source>
</evidence>
<dbReference type="AlphaFoldDB" id="A0A2T0VW46"/>
<comment type="similarity">
    <text evidence="2 7">Belongs to the phosphohexose mutase family.</text>
</comment>
<reference evidence="12 13" key="1">
    <citation type="submission" date="2018-03" db="EMBL/GenBank/DDBJ databases">
        <title>Genomic Encyclopedia of Archaeal and Bacterial Type Strains, Phase II (KMG-II): from individual species to whole genera.</title>
        <authorList>
            <person name="Goeker M."/>
        </authorList>
    </citation>
    <scope>NUCLEOTIDE SEQUENCE [LARGE SCALE GENOMIC DNA]</scope>
    <source>
        <strain evidence="12 13">DSM 101533</strain>
    </source>
</reference>
<evidence type="ECO:0000256" key="3">
    <source>
        <dbReference type="ARBA" id="ARBA00022553"/>
    </source>
</evidence>
<dbReference type="InterPro" id="IPR036900">
    <property type="entry name" value="A-D-PHexomutase_C_sf"/>
</dbReference>
<dbReference type="GO" id="GO:0000287">
    <property type="term" value="F:magnesium ion binding"/>
    <property type="evidence" value="ECO:0007669"/>
    <property type="project" value="InterPro"/>
</dbReference>
<evidence type="ECO:0000313" key="13">
    <source>
        <dbReference type="Proteomes" id="UP000238007"/>
    </source>
</evidence>
<evidence type="ECO:0000313" key="12">
    <source>
        <dbReference type="EMBL" id="PRY75988.1"/>
    </source>
</evidence>
<dbReference type="InterPro" id="IPR005843">
    <property type="entry name" value="A-D-PHexomutase_C"/>
</dbReference>
<evidence type="ECO:0000256" key="6">
    <source>
        <dbReference type="ARBA" id="ARBA00023235"/>
    </source>
</evidence>
<dbReference type="InterPro" id="IPR016066">
    <property type="entry name" value="A-D-PHexomutase_CS"/>
</dbReference>
<keyword evidence="13" id="KW-1185">Reference proteome</keyword>
<dbReference type="InterPro" id="IPR005845">
    <property type="entry name" value="A-D-PHexomutase_a/b/a-II"/>
</dbReference>
<dbReference type="InterPro" id="IPR016055">
    <property type="entry name" value="A-D-PHexomutase_a/b/a-I/II/III"/>
</dbReference>
<dbReference type="GO" id="GO:0008966">
    <property type="term" value="F:phosphoglucosamine mutase activity"/>
    <property type="evidence" value="ECO:0007669"/>
    <property type="project" value="TreeGrafter"/>
</dbReference>
<dbReference type="GO" id="GO:0004615">
    <property type="term" value="F:phosphomannomutase activity"/>
    <property type="evidence" value="ECO:0007669"/>
    <property type="project" value="TreeGrafter"/>
</dbReference>
<proteinExistence type="inferred from homology"/>
<dbReference type="Proteomes" id="UP000238007">
    <property type="component" value="Unassembled WGS sequence"/>
</dbReference>
<name>A0A2T0VW46_9RHOB</name>
<feature type="domain" description="Alpha-D-phosphohexomutase alpha/beta/alpha" evidence="10">
    <location>
        <begin position="157"/>
        <end position="241"/>
    </location>
</feature>
<dbReference type="CDD" id="cd03088">
    <property type="entry name" value="ManB"/>
    <property type="match status" value="1"/>
</dbReference>
<dbReference type="Pfam" id="PF02880">
    <property type="entry name" value="PGM_PMM_III"/>
    <property type="match status" value="1"/>
</dbReference>
<dbReference type="OrthoDB" id="9803322at2"/>
<feature type="domain" description="Alpha-D-phosphohexomutase C-terminal" evidence="8">
    <location>
        <begin position="381"/>
        <end position="433"/>
    </location>
</feature>
<dbReference type="Pfam" id="PF02878">
    <property type="entry name" value="PGM_PMM_I"/>
    <property type="match status" value="1"/>
</dbReference>
<dbReference type="Pfam" id="PF00408">
    <property type="entry name" value="PGM_PMM_IV"/>
    <property type="match status" value="1"/>
</dbReference>
<evidence type="ECO:0000256" key="5">
    <source>
        <dbReference type="ARBA" id="ARBA00022842"/>
    </source>
</evidence>
<dbReference type="SUPFAM" id="SSF55957">
    <property type="entry name" value="Phosphoglucomutase, C-terminal domain"/>
    <property type="match status" value="1"/>
</dbReference>
<gene>
    <name evidence="12" type="ORF">CLV80_11074</name>
</gene>
<dbReference type="InterPro" id="IPR005846">
    <property type="entry name" value="A-D-PHexomutase_a/b/a-III"/>
</dbReference>
<dbReference type="Pfam" id="PF02879">
    <property type="entry name" value="PGM_PMM_II"/>
    <property type="match status" value="1"/>
</dbReference>
<comment type="cofactor">
    <cofactor evidence="1">
        <name>Mg(2+)</name>
        <dbReference type="ChEBI" id="CHEBI:18420"/>
    </cofactor>
</comment>
<dbReference type="InterPro" id="IPR005844">
    <property type="entry name" value="A-D-PHexomutase_a/b/a-I"/>
</dbReference>
<keyword evidence="6" id="KW-0413">Isomerase</keyword>
<organism evidence="12 13">
    <name type="scientific">Yoonia maritima</name>
    <dbReference type="NCBI Taxonomy" id="1435347"/>
    <lineage>
        <taxon>Bacteria</taxon>
        <taxon>Pseudomonadati</taxon>
        <taxon>Pseudomonadota</taxon>
        <taxon>Alphaproteobacteria</taxon>
        <taxon>Rhodobacterales</taxon>
        <taxon>Paracoccaceae</taxon>
        <taxon>Yoonia</taxon>
    </lineage>
</organism>
<evidence type="ECO:0000256" key="1">
    <source>
        <dbReference type="ARBA" id="ARBA00001946"/>
    </source>
</evidence>
<evidence type="ECO:0000256" key="7">
    <source>
        <dbReference type="RuleBase" id="RU004326"/>
    </source>
</evidence>
<comment type="caution">
    <text evidence="12">The sequence shown here is derived from an EMBL/GenBank/DDBJ whole genome shotgun (WGS) entry which is preliminary data.</text>
</comment>
<keyword evidence="4 7" id="KW-0479">Metal-binding</keyword>
<keyword evidence="5 7" id="KW-0460">Magnesium</keyword>
<dbReference type="GO" id="GO:0006048">
    <property type="term" value="P:UDP-N-acetylglucosamine biosynthetic process"/>
    <property type="evidence" value="ECO:0007669"/>
    <property type="project" value="TreeGrafter"/>
</dbReference>
<dbReference type="Gene3D" id="3.30.310.50">
    <property type="entry name" value="Alpha-D-phosphohexomutase, C-terminal domain"/>
    <property type="match status" value="1"/>
</dbReference>
<dbReference type="PANTHER" id="PTHR42946:SF1">
    <property type="entry name" value="PHOSPHOGLUCOMUTASE (ALPHA-D-GLUCOSE-1,6-BISPHOSPHATE-DEPENDENT)"/>
    <property type="match status" value="1"/>
</dbReference>
<protein>
    <submittedName>
        <fullName evidence="12">Phosphomannomutase</fullName>
    </submittedName>
</protein>
<evidence type="ECO:0000256" key="2">
    <source>
        <dbReference type="ARBA" id="ARBA00010231"/>
    </source>
</evidence>
<dbReference type="GO" id="GO:0005975">
    <property type="term" value="P:carbohydrate metabolic process"/>
    <property type="evidence" value="ECO:0007669"/>
    <property type="project" value="InterPro"/>
</dbReference>
<dbReference type="SUPFAM" id="SSF53738">
    <property type="entry name" value="Phosphoglucomutase, first 3 domains"/>
    <property type="match status" value="3"/>
</dbReference>
<accession>A0A2T0VW46</accession>